<evidence type="ECO:0000259" key="6">
    <source>
        <dbReference type="PROSITE" id="PS50021"/>
    </source>
</evidence>
<dbReference type="Pfam" id="PF13499">
    <property type="entry name" value="EF-hand_7"/>
    <property type="match status" value="1"/>
</dbReference>
<sequence>MEKYRKLLSEEVNKEFTDRQLQSLYNDFKIFDIDGDGSISAQEFSKILSKSGAYLTEKQVKRLMDAVDTDESDSIEFTEFVQMMYGVKTGKISNSGLAKKIQEAREGHSYSKEEKEGLVDFINESLSTDKDLSHILPIDPRGEDLFLEVSDGLLLAKLIHKFFPKAINLNQIKKGEELSREEVTKNIRTVLNSAKALGCMVTSIKEIDVATGKVHLIMHLIWQLARLCLMNQVKASKVAQTLMPKGTKNMSQSLPGEQIILRWINFHLRKKKFSQVVINFTTSLQDSTALITLFNAIKPDACDLTPLKEQDLGRRAELFLQNAKKIGCKRYISVSDIVQGNARVMIGFLATTLLKHPIIDTSNREEKMKSQLNESEKQLKKMEGEKGKLEKMYHNLKGQIENEKKEKQQLQAYLKKIETTLFDGVTKEEHKMLKELMRQYLEKGRQGGMSQQEANMDFVRGIKELVNRRVGGLKQDLELVKEEKQQIIKQSNMDINTMKQAYQEMSQDLEIVELEKEQAIQQVQKDKEQLTKTLRDLSTQVVELQTQNETLGSNSVQQVQKLKVQKEQTQQNLKKVKEEQVVLQQSHDEVNDELQQSKKALETTKQTLNQEREKFQLEKEELQKEYEKIKEETVKIQEDTNSDQQVLAQTLQELTTELTQAKSDREKLIEHINLTQEEQNQEKEVITQGIEDCLTERELLIQTMKDLENEIGQRQQEAEQIVQTSTNDSVIKEKITEMEKYANEIENDKQKISDHTSEEATHLRRRVTELEEELSNLERDIDIILGGTGSLEERLRSEVERRKRELKKMQYLKEQMKRRAAMEKRDILRYVEGSLGIHDYADWVMLMDNEGGNVVLGKKKWMRRWMVLYKGALSFFKVKDDTKPELICYLEEARIVKASRSRAKKENCLEIRTSTEVYIVNMRSSGELDKWFRMIKYQKRQVSLEEKVRKQKLEEFN</sequence>
<feature type="domain" description="EF-hand" evidence="7">
    <location>
        <begin position="19"/>
        <end position="54"/>
    </location>
</feature>
<dbReference type="GO" id="GO:0032432">
    <property type="term" value="C:actin filament bundle"/>
    <property type="evidence" value="ECO:0007669"/>
    <property type="project" value="TreeGrafter"/>
</dbReference>
<dbReference type="Pfam" id="PF00307">
    <property type="entry name" value="CH"/>
    <property type="match status" value="2"/>
</dbReference>
<dbReference type="SMART" id="SM00233">
    <property type="entry name" value="PH"/>
    <property type="match status" value="1"/>
</dbReference>
<keyword evidence="2" id="KW-0106">Calcium</keyword>
<dbReference type="SMART" id="SM00054">
    <property type="entry name" value="EFh"/>
    <property type="match status" value="2"/>
</dbReference>
<dbReference type="PROSITE" id="PS00018">
    <property type="entry name" value="EF_HAND_1"/>
    <property type="match status" value="2"/>
</dbReference>
<dbReference type="AlphaFoldDB" id="A0AAV7YU34"/>
<dbReference type="PROSITE" id="PS50222">
    <property type="entry name" value="EF_HAND_2"/>
    <property type="match status" value="2"/>
</dbReference>
<keyword evidence="4" id="KW-0175">Coiled coil</keyword>
<dbReference type="Gene3D" id="1.10.238.10">
    <property type="entry name" value="EF-hand"/>
    <property type="match status" value="1"/>
</dbReference>
<dbReference type="GO" id="GO:0005884">
    <property type="term" value="C:actin filament"/>
    <property type="evidence" value="ECO:0007669"/>
    <property type="project" value="TreeGrafter"/>
</dbReference>
<dbReference type="EMBL" id="JANTQA010000047">
    <property type="protein sequence ID" value="KAJ3433313.1"/>
    <property type="molecule type" value="Genomic_DNA"/>
</dbReference>
<keyword evidence="1" id="KW-0677">Repeat</keyword>
<dbReference type="InterPro" id="IPR011993">
    <property type="entry name" value="PH-like_dom_sf"/>
</dbReference>
<feature type="coiled-coil region" evidence="4">
    <location>
        <begin position="495"/>
        <end position="819"/>
    </location>
</feature>
<keyword evidence="3" id="KW-0009">Actin-binding</keyword>
<proteinExistence type="predicted"/>
<dbReference type="SUPFAM" id="SSF47473">
    <property type="entry name" value="EF-hand"/>
    <property type="match status" value="1"/>
</dbReference>
<feature type="domain" description="EF-hand" evidence="7">
    <location>
        <begin position="55"/>
        <end position="90"/>
    </location>
</feature>
<dbReference type="SMART" id="SM00033">
    <property type="entry name" value="CH"/>
    <property type="match status" value="2"/>
</dbReference>
<dbReference type="GO" id="GO:0005737">
    <property type="term" value="C:cytoplasm"/>
    <property type="evidence" value="ECO:0007669"/>
    <property type="project" value="TreeGrafter"/>
</dbReference>
<reference evidence="8" key="1">
    <citation type="submission" date="2022-08" db="EMBL/GenBank/DDBJ databases">
        <title>Novel sulphate-reducing endosymbionts in the free-living metamonad Anaeramoeba.</title>
        <authorList>
            <person name="Jerlstrom-Hultqvist J."/>
            <person name="Cepicka I."/>
            <person name="Gallot-Lavallee L."/>
            <person name="Salas-Leiva D."/>
            <person name="Curtis B.A."/>
            <person name="Zahonova K."/>
            <person name="Pipaliya S."/>
            <person name="Dacks J."/>
            <person name="Roger A.J."/>
        </authorList>
    </citation>
    <scope>NUCLEOTIDE SEQUENCE</scope>
    <source>
        <strain evidence="8">Busselton2</strain>
    </source>
</reference>
<dbReference type="SUPFAM" id="SSF50729">
    <property type="entry name" value="PH domain-like"/>
    <property type="match status" value="1"/>
</dbReference>
<feature type="domain" description="Calponin-homology (CH)" evidence="6">
    <location>
        <begin position="254"/>
        <end position="357"/>
    </location>
</feature>
<dbReference type="GO" id="GO:0051017">
    <property type="term" value="P:actin filament bundle assembly"/>
    <property type="evidence" value="ECO:0007669"/>
    <property type="project" value="InterPro"/>
</dbReference>
<dbReference type="InterPro" id="IPR002048">
    <property type="entry name" value="EF_hand_dom"/>
</dbReference>
<evidence type="ECO:0000256" key="3">
    <source>
        <dbReference type="ARBA" id="ARBA00023203"/>
    </source>
</evidence>
<evidence type="ECO:0000259" key="5">
    <source>
        <dbReference type="PROSITE" id="PS50003"/>
    </source>
</evidence>
<accession>A0AAV7YU34</accession>
<evidence type="ECO:0000313" key="9">
    <source>
        <dbReference type="Proteomes" id="UP001146793"/>
    </source>
</evidence>
<dbReference type="InterPro" id="IPR018247">
    <property type="entry name" value="EF_Hand_1_Ca_BS"/>
</dbReference>
<feature type="domain" description="PH" evidence="5">
    <location>
        <begin position="846"/>
        <end position="940"/>
    </location>
</feature>
<dbReference type="GO" id="GO:0051015">
    <property type="term" value="F:actin filament binding"/>
    <property type="evidence" value="ECO:0007669"/>
    <property type="project" value="InterPro"/>
</dbReference>
<feature type="domain" description="Calponin-homology (CH)" evidence="6">
    <location>
        <begin position="112"/>
        <end position="229"/>
    </location>
</feature>
<dbReference type="PANTHER" id="PTHR19961">
    <property type="entry name" value="FIMBRIN/PLASTIN"/>
    <property type="match status" value="1"/>
</dbReference>
<dbReference type="Proteomes" id="UP001146793">
    <property type="component" value="Unassembled WGS sequence"/>
</dbReference>
<evidence type="ECO:0000259" key="7">
    <source>
        <dbReference type="PROSITE" id="PS50222"/>
    </source>
</evidence>
<dbReference type="Gene3D" id="1.10.418.10">
    <property type="entry name" value="Calponin-like domain"/>
    <property type="match status" value="2"/>
</dbReference>
<feature type="coiled-coil region" evidence="4">
    <location>
        <begin position="358"/>
        <end position="420"/>
    </location>
</feature>
<dbReference type="CDD" id="cd21218">
    <property type="entry name" value="CH_PLS_FIM_rpt2"/>
    <property type="match status" value="1"/>
</dbReference>
<evidence type="ECO:0000256" key="1">
    <source>
        <dbReference type="ARBA" id="ARBA00022737"/>
    </source>
</evidence>
<comment type="caution">
    <text evidence="8">The sequence shown here is derived from an EMBL/GenBank/DDBJ whole genome shotgun (WGS) entry which is preliminary data.</text>
</comment>
<gene>
    <name evidence="8" type="ORF">M0812_22268</name>
</gene>
<organism evidence="8 9">
    <name type="scientific">Anaeramoeba flamelloides</name>
    <dbReference type="NCBI Taxonomy" id="1746091"/>
    <lineage>
        <taxon>Eukaryota</taxon>
        <taxon>Metamonada</taxon>
        <taxon>Anaeramoebidae</taxon>
        <taxon>Anaeramoeba</taxon>
    </lineage>
</organism>
<dbReference type="Gene3D" id="2.30.29.30">
    <property type="entry name" value="Pleckstrin-homology domain (PH domain)/Phosphotyrosine-binding domain (PTB)"/>
    <property type="match status" value="1"/>
</dbReference>
<dbReference type="CDD" id="cd00051">
    <property type="entry name" value="EFh"/>
    <property type="match status" value="1"/>
</dbReference>
<dbReference type="Pfam" id="PF00169">
    <property type="entry name" value="PH"/>
    <property type="match status" value="1"/>
</dbReference>
<dbReference type="GO" id="GO:0051639">
    <property type="term" value="P:actin filament network formation"/>
    <property type="evidence" value="ECO:0007669"/>
    <property type="project" value="TreeGrafter"/>
</dbReference>
<dbReference type="InterPro" id="IPR001715">
    <property type="entry name" value="CH_dom"/>
</dbReference>
<dbReference type="SUPFAM" id="SSF47576">
    <property type="entry name" value="Calponin-homology domain, CH-domain"/>
    <property type="match status" value="1"/>
</dbReference>
<evidence type="ECO:0000256" key="4">
    <source>
        <dbReference type="SAM" id="Coils"/>
    </source>
</evidence>
<name>A0AAV7YU34_9EUKA</name>
<evidence type="ECO:0000313" key="8">
    <source>
        <dbReference type="EMBL" id="KAJ3433313.1"/>
    </source>
</evidence>
<dbReference type="PROSITE" id="PS50003">
    <property type="entry name" value="PH_DOMAIN"/>
    <property type="match status" value="1"/>
</dbReference>
<protein>
    <submittedName>
        <fullName evidence="8">Fimbrin-2</fullName>
    </submittedName>
</protein>
<dbReference type="InterPro" id="IPR039959">
    <property type="entry name" value="Fimbrin/Plastin"/>
</dbReference>
<dbReference type="PANTHER" id="PTHR19961:SF18">
    <property type="entry name" value="FI19014P1"/>
    <property type="match status" value="1"/>
</dbReference>
<dbReference type="PROSITE" id="PS50021">
    <property type="entry name" value="CH"/>
    <property type="match status" value="2"/>
</dbReference>
<dbReference type="GO" id="GO:0005509">
    <property type="term" value="F:calcium ion binding"/>
    <property type="evidence" value="ECO:0007669"/>
    <property type="project" value="InterPro"/>
</dbReference>
<dbReference type="InterPro" id="IPR001849">
    <property type="entry name" value="PH_domain"/>
</dbReference>
<dbReference type="InterPro" id="IPR011992">
    <property type="entry name" value="EF-hand-dom_pair"/>
</dbReference>
<evidence type="ECO:0000256" key="2">
    <source>
        <dbReference type="ARBA" id="ARBA00022837"/>
    </source>
</evidence>
<dbReference type="InterPro" id="IPR036872">
    <property type="entry name" value="CH_dom_sf"/>
</dbReference>